<proteinExistence type="predicted"/>
<name>A0ABV9FYB1_9NOCA</name>
<dbReference type="Pfam" id="PF12833">
    <property type="entry name" value="HTH_18"/>
    <property type="match status" value="1"/>
</dbReference>
<evidence type="ECO:0000313" key="7">
    <source>
        <dbReference type="Proteomes" id="UP001595914"/>
    </source>
</evidence>
<keyword evidence="7" id="KW-1185">Reference proteome</keyword>
<dbReference type="EMBL" id="JBHSFO010000012">
    <property type="protein sequence ID" value="MFC4605587.1"/>
    <property type="molecule type" value="Genomic_DNA"/>
</dbReference>
<dbReference type="InterPro" id="IPR009057">
    <property type="entry name" value="Homeodomain-like_sf"/>
</dbReference>
<dbReference type="SUPFAM" id="SSF46689">
    <property type="entry name" value="Homeodomain-like"/>
    <property type="match status" value="1"/>
</dbReference>
<dbReference type="Proteomes" id="UP001595914">
    <property type="component" value="Unassembled WGS sequence"/>
</dbReference>
<comment type="caution">
    <text evidence="6">The sequence shown here is derived from an EMBL/GenBank/DDBJ whole genome shotgun (WGS) entry which is preliminary data.</text>
</comment>
<feature type="region of interest" description="Disordered" evidence="4">
    <location>
        <begin position="252"/>
        <end position="271"/>
    </location>
</feature>
<keyword evidence="3" id="KW-0804">Transcription</keyword>
<evidence type="ECO:0000256" key="4">
    <source>
        <dbReference type="SAM" id="MobiDB-lite"/>
    </source>
</evidence>
<dbReference type="InterPro" id="IPR018060">
    <property type="entry name" value="HTH_AraC"/>
</dbReference>
<evidence type="ECO:0000256" key="1">
    <source>
        <dbReference type="ARBA" id="ARBA00023015"/>
    </source>
</evidence>
<evidence type="ECO:0000256" key="3">
    <source>
        <dbReference type="ARBA" id="ARBA00023163"/>
    </source>
</evidence>
<dbReference type="Gene3D" id="1.10.10.60">
    <property type="entry name" value="Homeodomain-like"/>
    <property type="match status" value="1"/>
</dbReference>
<evidence type="ECO:0000313" key="6">
    <source>
        <dbReference type="EMBL" id="MFC4605587.1"/>
    </source>
</evidence>
<feature type="domain" description="HTH araC/xylS-type" evidence="5">
    <location>
        <begin position="134"/>
        <end position="231"/>
    </location>
</feature>
<dbReference type="PANTHER" id="PTHR46796">
    <property type="entry name" value="HTH-TYPE TRANSCRIPTIONAL ACTIVATOR RHAS-RELATED"/>
    <property type="match status" value="1"/>
</dbReference>
<reference evidence="7" key="1">
    <citation type="journal article" date="2019" name="Int. J. Syst. Evol. Microbiol.">
        <title>The Global Catalogue of Microorganisms (GCM) 10K type strain sequencing project: providing services to taxonomists for standard genome sequencing and annotation.</title>
        <authorList>
            <consortium name="The Broad Institute Genomics Platform"/>
            <consortium name="The Broad Institute Genome Sequencing Center for Infectious Disease"/>
            <person name="Wu L."/>
            <person name="Ma J."/>
        </authorList>
    </citation>
    <scope>NUCLEOTIDE SEQUENCE [LARGE SCALE GENOMIC DNA]</scope>
    <source>
        <strain evidence="7">CCUG 54520</strain>
    </source>
</reference>
<dbReference type="RefSeq" id="WP_378419300.1">
    <property type="nucleotide sequence ID" value="NZ_JBHSFO010000012.1"/>
</dbReference>
<gene>
    <name evidence="6" type="ORF">ACFO6S_17950</name>
</gene>
<keyword evidence="2" id="KW-0238">DNA-binding</keyword>
<accession>A0ABV9FYB1</accession>
<dbReference type="InterPro" id="IPR050204">
    <property type="entry name" value="AraC_XylS_family_regulators"/>
</dbReference>
<dbReference type="PROSITE" id="PS01124">
    <property type="entry name" value="HTH_ARAC_FAMILY_2"/>
    <property type="match status" value="1"/>
</dbReference>
<sequence length="271" mass="29609">MWLWIGHAVYRGPSLRLDRHSGSVHCLAVGVDAPFILHADSFGRRTVRSALIPPRTLHQVVAHETRMLFCYIDPGSPRAHPCWEQMGERVHEFGVHHHREAALIRLADQEDMDPAEVMDIACGPTQVPLDPRIAAATAIVRAHPTRSITAGELAAEVHLSKSRLLHLFTEHAGTTFRRYRVWARMLAVGRAVGKGADLTTAAVDAGFASPSHFSDTFHAMCGLTASELLRAGARITILDSLFRKRGQGANWQSASAHSHATPSPSPSSLPL</sequence>
<evidence type="ECO:0000259" key="5">
    <source>
        <dbReference type="PROSITE" id="PS01124"/>
    </source>
</evidence>
<dbReference type="SMART" id="SM00342">
    <property type="entry name" value="HTH_ARAC"/>
    <property type="match status" value="1"/>
</dbReference>
<organism evidence="6 7">
    <name type="scientific">Rhodococcus kronopolitis</name>
    <dbReference type="NCBI Taxonomy" id="1460226"/>
    <lineage>
        <taxon>Bacteria</taxon>
        <taxon>Bacillati</taxon>
        <taxon>Actinomycetota</taxon>
        <taxon>Actinomycetes</taxon>
        <taxon>Mycobacteriales</taxon>
        <taxon>Nocardiaceae</taxon>
        <taxon>Rhodococcus</taxon>
    </lineage>
</organism>
<keyword evidence="1" id="KW-0805">Transcription regulation</keyword>
<feature type="compositionally biased region" description="Low complexity" evidence="4">
    <location>
        <begin position="253"/>
        <end position="262"/>
    </location>
</feature>
<protein>
    <submittedName>
        <fullName evidence="6">Helix-turn-helix domain-containing protein</fullName>
    </submittedName>
</protein>
<evidence type="ECO:0000256" key="2">
    <source>
        <dbReference type="ARBA" id="ARBA00023125"/>
    </source>
</evidence>